<organism evidence="11 12">
    <name type="scientific">Methylocystis bryophila</name>
    <dbReference type="NCBI Taxonomy" id="655015"/>
    <lineage>
        <taxon>Bacteria</taxon>
        <taxon>Pseudomonadati</taxon>
        <taxon>Pseudomonadota</taxon>
        <taxon>Alphaproteobacteria</taxon>
        <taxon>Hyphomicrobiales</taxon>
        <taxon>Methylocystaceae</taxon>
        <taxon>Methylocystis</taxon>
    </lineage>
</organism>
<evidence type="ECO:0000256" key="3">
    <source>
        <dbReference type="ARBA" id="ARBA00005712"/>
    </source>
</evidence>
<keyword evidence="9" id="KW-0066">ATP synthesis</keyword>
<dbReference type="GO" id="GO:0046933">
    <property type="term" value="F:proton-transporting ATP synthase activity, rotational mechanism"/>
    <property type="evidence" value="ECO:0007669"/>
    <property type="project" value="UniProtKB-UniRule"/>
</dbReference>
<name>A0A1W6N1B7_9HYPH</name>
<dbReference type="InterPro" id="IPR024037">
    <property type="entry name" value="Alt_ATP_synth_F1_esu"/>
</dbReference>
<dbReference type="GO" id="GO:0045259">
    <property type="term" value="C:proton-transporting ATP synthase complex"/>
    <property type="evidence" value="ECO:0007669"/>
    <property type="project" value="UniProtKB-KW"/>
</dbReference>
<dbReference type="EMBL" id="CP019948">
    <property type="protein sequence ID" value="ARN83644.1"/>
    <property type="molecule type" value="Genomic_DNA"/>
</dbReference>
<comment type="subunit">
    <text evidence="9">F-type ATPases have 2 components, CF(1) - the catalytic core - and CF(0) - the membrane proton channel. CF(1) has five subunits: alpha(3), beta(3), gamma(1), delta(1), epsilon(1). CF(0) has three main subunits: a, b and c.</text>
</comment>
<comment type="function">
    <text evidence="1 9">Produces ATP from ADP in the presence of a proton gradient across the membrane.</text>
</comment>
<dbReference type="KEGG" id="mbry:B1812_13715"/>
<evidence type="ECO:0000256" key="8">
    <source>
        <dbReference type="ARBA" id="ARBA00023196"/>
    </source>
</evidence>
<dbReference type="GO" id="GO:0005886">
    <property type="term" value="C:plasma membrane"/>
    <property type="evidence" value="ECO:0007669"/>
    <property type="project" value="UniProtKB-SubCell"/>
</dbReference>
<keyword evidence="6 9" id="KW-0406">Ion transport</keyword>
<evidence type="ECO:0000256" key="5">
    <source>
        <dbReference type="ARBA" id="ARBA00022781"/>
    </source>
</evidence>
<evidence type="ECO:0000256" key="9">
    <source>
        <dbReference type="HAMAP-Rule" id="MF_00530"/>
    </source>
</evidence>
<keyword evidence="12" id="KW-1185">Reference proteome</keyword>
<dbReference type="SUPFAM" id="SSF51344">
    <property type="entry name" value="Epsilon subunit of F1F0-ATP synthase N-terminal domain"/>
    <property type="match status" value="1"/>
</dbReference>
<comment type="subcellular location">
    <subcellularLocation>
        <location evidence="9">Cell membrane</location>
        <topology evidence="9">Peripheral membrane protein</topology>
    </subcellularLocation>
    <subcellularLocation>
        <location evidence="2">Endomembrane system</location>
        <topology evidence="2">Peripheral membrane protein</topology>
    </subcellularLocation>
</comment>
<accession>A0A1W6N1B7</accession>
<dbReference type="AlphaFoldDB" id="A0A1W6N1B7"/>
<keyword evidence="8 9" id="KW-0139">CF(1)</keyword>
<evidence type="ECO:0000259" key="10">
    <source>
        <dbReference type="Pfam" id="PF02823"/>
    </source>
</evidence>
<reference evidence="11 12" key="1">
    <citation type="submission" date="2017-02" db="EMBL/GenBank/DDBJ databases">
        <authorList>
            <person name="Peterson S.W."/>
        </authorList>
    </citation>
    <scope>NUCLEOTIDE SEQUENCE [LARGE SCALE GENOMIC DNA]</scope>
    <source>
        <strain evidence="11 12">S285</strain>
    </source>
</reference>
<comment type="similarity">
    <text evidence="3 9">Belongs to the ATPase epsilon chain family.</text>
</comment>
<dbReference type="HAMAP" id="MF_00530">
    <property type="entry name" value="ATP_synth_epsil_bac"/>
    <property type="match status" value="1"/>
</dbReference>
<dbReference type="InterPro" id="IPR020546">
    <property type="entry name" value="ATP_synth_F1_dsu/esu_N"/>
</dbReference>
<evidence type="ECO:0000256" key="1">
    <source>
        <dbReference type="ARBA" id="ARBA00003543"/>
    </source>
</evidence>
<sequence length="156" mass="16652">MDGEPSGPPSLRLTITTPNVLLVDAEGVQSVRAEDESGGFGILPGHAEFLTVLPASVVRWRTAAGLEAYCALRGGVLTASRGERVSIACRQGVLGQDLQKLEADARRARAERLDAAARAKVEQTRLHARTVRQLIRYLHPSGAAPEAVLFSEEEGA</sequence>
<dbReference type="GO" id="GO:0005524">
    <property type="term" value="F:ATP binding"/>
    <property type="evidence" value="ECO:0007669"/>
    <property type="project" value="UniProtKB-UniRule"/>
</dbReference>
<gene>
    <name evidence="9" type="primary">atpC</name>
    <name evidence="11" type="ORF">B1812_13715</name>
</gene>
<keyword evidence="4 9" id="KW-0813">Transport</keyword>
<protein>
    <recommendedName>
        <fullName evidence="9">ATP synthase epsilon chain</fullName>
    </recommendedName>
    <alternativeName>
        <fullName evidence="9">ATP synthase F1 sector epsilon subunit</fullName>
    </alternativeName>
    <alternativeName>
        <fullName evidence="9">F-ATPase epsilon subunit</fullName>
    </alternativeName>
</protein>
<dbReference type="CDD" id="cd12152">
    <property type="entry name" value="F1-ATPase_delta"/>
    <property type="match status" value="1"/>
</dbReference>
<dbReference type="NCBIfam" id="NF009981">
    <property type="entry name" value="PRK13447.1"/>
    <property type="match status" value="1"/>
</dbReference>
<dbReference type="InterPro" id="IPR001469">
    <property type="entry name" value="ATP_synth_F1_dsu/esu"/>
</dbReference>
<evidence type="ECO:0000256" key="7">
    <source>
        <dbReference type="ARBA" id="ARBA00023136"/>
    </source>
</evidence>
<keyword evidence="9" id="KW-1003">Cell membrane</keyword>
<dbReference type="NCBIfam" id="TIGR03166">
    <property type="entry name" value="alt_F1F0_F1_eps"/>
    <property type="match status" value="1"/>
</dbReference>
<dbReference type="GO" id="GO:0012505">
    <property type="term" value="C:endomembrane system"/>
    <property type="evidence" value="ECO:0007669"/>
    <property type="project" value="UniProtKB-SubCell"/>
</dbReference>
<keyword evidence="5 9" id="KW-0375">Hydrogen ion transport</keyword>
<dbReference type="Proteomes" id="UP000193978">
    <property type="component" value="Chromosome"/>
</dbReference>
<dbReference type="InterPro" id="IPR036771">
    <property type="entry name" value="ATPsynth_dsu/esu_N"/>
</dbReference>
<keyword evidence="7 9" id="KW-0472">Membrane</keyword>
<feature type="domain" description="ATP synthase F1 complex delta/epsilon subunit N-terminal" evidence="10">
    <location>
        <begin position="11"/>
        <end position="90"/>
    </location>
</feature>
<evidence type="ECO:0000313" key="11">
    <source>
        <dbReference type="EMBL" id="ARN83644.1"/>
    </source>
</evidence>
<dbReference type="Pfam" id="PF02823">
    <property type="entry name" value="ATP-synt_DE_N"/>
    <property type="match status" value="1"/>
</dbReference>
<proteinExistence type="inferred from homology"/>
<evidence type="ECO:0000256" key="4">
    <source>
        <dbReference type="ARBA" id="ARBA00022448"/>
    </source>
</evidence>
<evidence type="ECO:0000313" key="12">
    <source>
        <dbReference type="Proteomes" id="UP000193978"/>
    </source>
</evidence>
<dbReference type="STRING" id="655015.B1812_13715"/>
<evidence type="ECO:0000256" key="2">
    <source>
        <dbReference type="ARBA" id="ARBA00004184"/>
    </source>
</evidence>
<evidence type="ECO:0000256" key="6">
    <source>
        <dbReference type="ARBA" id="ARBA00023065"/>
    </source>
</evidence>
<dbReference type="Gene3D" id="2.60.15.10">
    <property type="entry name" value="F0F1 ATP synthase delta/epsilon subunit, N-terminal"/>
    <property type="match status" value="1"/>
</dbReference>